<evidence type="ECO:0000256" key="3">
    <source>
        <dbReference type="ARBA" id="ARBA00022741"/>
    </source>
</evidence>
<evidence type="ECO:0000256" key="4">
    <source>
        <dbReference type="ARBA" id="ARBA00022840"/>
    </source>
</evidence>
<dbReference type="InterPro" id="IPR003439">
    <property type="entry name" value="ABC_transporter-like_ATP-bd"/>
</dbReference>
<dbReference type="SUPFAM" id="SSF52540">
    <property type="entry name" value="P-loop containing nucleoside triphosphate hydrolases"/>
    <property type="match status" value="1"/>
</dbReference>
<keyword evidence="3" id="KW-0547">Nucleotide-binding</keyword>
<gene>
    <name evidence="7" type="ORF">M8330_06625</name>
</gene>
<dbReference type="RefSeq" id="WP_250826674.1">
    <property type="nucleotide sequence ID" value="NZ_JAMOIL010000007.1"/>
</dbReference>
<evidence type="ECO:0000313" key="8">
    <source>
        <dbReference type="Proteomes" id="UP001139485"/>
    </source>
</evidence>
<dbReference type="GO" id="GO:0016887">
    <property type="term" value="F:ATP hydrolysis activity"/>
    <property type="evidence" value="ECO:0007669"/>
    <property type="project" value="InterPro"/>
</dbReference>
<comment type="similarity">
    <text evidence="1">Belongs to the ABC transporter superfamily.</text>
</comment>
<keyword evidence="2" id="KW-0813">Transport</keyword>
<feature type="region of interest" description="Disordered" evidence="5">
    <location>
        <begin position="299"/>
        <end position="323"/>
    </location>
</feature>
<dbReference type="Proteomes" id="UP001139485">
    <property type="component" value="Unassembled WGS sequence"/>
</dbReference>
<name>A0A9X2D694_9ACTN</name>
<keyword evidence="4 7" id="KW-0067">ATP-binding</keyword>
<proteinExistence type="inferred from homology"/>
<dbReference type="PROSITE" id="PS50893">
    <property type="entry name" value="ABC_TRANSPORTER_2"/>
    <property type="match status" value="1"/>
</dbReference>
<dbReference type="SMART" id="SM00382">
    <property type="entry name" value="AAA"/>
    <property type="match status" value="1"/>
</dbReference>
<evidence type="ECO:0000256" key="2">
    <source>
        <dbReference type="ARBA" id="ARBA00022448"/>
    </source>
</evidence>
<sequence>MTPAPPPDAPVLEAVGLTKDFGAVRAVDDLSFAVAPGRVTGFLGPNGAGKTTTLRMLLGLVRPSAGRGLVGGRPYGEHPAPARLVGVCLDAGALHPGRTALGHLRVAAAPLGLPETRVREVLALVGLEAVARRRVGGFSLGMKQRLGLAVALLADPAVLVLDEPANGLDPEGIVWLRSLLRSLAGQGRTVLVSSHVLREVEHTVDDVVVVASGRLVVAEPLVDLARRAEPATLVLAPDAAGLAALARSHGWTTAPDPATGGVVLAGAEAAGVGAAAHAAGLELHRLEPRGSDLESVFLRLTQPGPDPGESPDPGQSAAEGVAR</sequence>
<dbReference type="PROSITE" id="PS00211">
    <property type="entry name" value="ABC_TRANSPORTER_1"/>
    <property type="match status" value="1"/>
</dbReference>
<protein>
    <submittedName>
        <fullName evidence="7">ATP-binding cassette domain-containing protein</fullName>
    </submittedName>
</protein>
<dbReference type="GO" id="GO:0005524">
    <property type="term" value="F:ATP binding"/>
    <property type="evidence" value="ECO:0007669"/>
    <property type="project" value="UniProtKB-KW"/>
</dbReference>
<dbReference type="PANTHER" id="PTHR43335:SF4">
    <property type="entry name" value="ABC TRANSPORTER, ATP-BINDING PROTEIN"/>
    <property type="match status" value="1"/>
</dbReference>
<dbReference type="InterPro" id="IPR027417">
    <property type="entry name" value="P-loop_NTPase"/>
</dbReference>
<dbReference type="AlphaFoldDB" id="A0A9X2D694"/>
<evidence type="ECO:0000256" key="5">
    <source>
        <dbReference type="SAM" id="MobiDB-lite"/>
    </source>
</evidence>
<reference evidence="7" key="1">
    <citation type="submission" date="2022-05" db="EMBL/GenBank/DDBJ databases">
        <authorList>
            <person name="Tuo L."/>
        </authorList>
    </citation>
    <scope>NUCLEOTIDE SEQUENCE</scope>
    <source>
        <strain evidence="7">BSK12Z-4</strain>
    </source>
</reference>
<dbReference type="Gene3D" id="3.40.50.300">
    <property type="entry name" value="P-loop containing nucleotide triphosphate hydrolases"/>
    <property type="match status" value="1"/>
</dbReference>
<evidence type="ECO:0000256" key="1">
    <source>
        <dbReference type="ARBA" id="ARBA00005417"/>
    </source>
</evidence>
<dbReference type="EMBL" id="JAMOIL010000007">
    <property type="protein sequence ID" value="MCM0619968.1"/>
    <property type="molecule type" value="Genomic_DNA"/>
</dbReference>
<evidence type="ECO:0000259" key="6">
    <source>
        <dbReference type="PROSITE" id="PS50893"/>
    </source>
</evidence>
<evidence type="ECO:0000313" key="7">
    <source>
        <dbReference type="EMBL" id="MCM0619968.1"/>
    </source>
</evidence>
<comment type="caution">
    <text evidence="7">The sequence shown here is derived from an EMBL/GenBank/DDBJ whole genome shotgun (WGS) entry which is preliminary data.</text>
</comment>
<dbReference type="InterPro" id="IPR003593">
    <property type="entry name" value="AAA+_ATPase"/>
</dbReference>
<keyword evidence="8" id="KW-1185">Reference proteome</keyword>
<dbReference type="Pfam" id="PF00005">
    <property type="entry name" value="ABC_tran"/>
    <property type="match status" value="1"/>
</dbReference>
<organism evidence="7 8">
    <name type="scientific">Nocardioides bruguierae</name>
    <dbReference type="NCBI Taxonomy" id="2945102"/>
    <lineage>
        <taxon>Bacteria</taxon>
        <taxon>Bacillati</taxon>
        <taxon>Actinomycetota</taxon>
        <taxon>Actinomycetes</taxon>
        <taxon>Propionibacteriales</taxon>
        <taxon>Nocardioidaceae</taxon>
        <taxon>Nocardioides</taxon>
    </lineage>
</organism>
<dbReference type="PANTHER" id="PTHR43335">
    <property type="entry name" value="ABC TRANSPORTER, ATP-BINDING PROTEIN"/>
    <property type="match status" value="1"/>
</dbReference>
<accession>A0A9X2D694</accession>
<dbReference type="InterPro" id="IPR017871">
    <property type="entry name" value="ABC_transporter-like_CS"/>
</dbReference>
<feature type="domain" description="ABC transporter" evidence="6">
    <location>
        <begin position="12"/>
        <end position="237"/>
    </location>
</feature>